<dbReference type="GO" id="GO:0043161">
    <property type="term" value="P:proteasome-mediated ubiquitin-dependent protein catabolic process"/>
    <property type="evidence" value="ECO:0007669"/>
    <property type="project" value="TreeGrafter"/>
</dbReference>
<dbReference type="GO" id="GO:0061025">
    <property type="term" value="P:membrane fusion"/>
    <property type="evidence" value="ECO:0007669"/>
    <property type="project" value="TreeGrafter"/>
</dbReference>
<comment type="caution">
    <text evidence="2">The sequence shown here is derived from an EMBL/GenBank/DDBJ whole genome shotgun (WGS) entry which is preliminary data.</text>
</comment>
<feature type="region of interest" description="Disordered" evidence="1">
    <location>
        <begin position="82"/>
        <end position="110"/>
    </location>
</feature>
<dbReference type="GeneID" id="94843546"/>
<proteinExistence type="predicted"/>
<reference evidence="2" key="1">
    <citation type="submission" date="2016-10" db="EMBL/GenBank/DDBJ databases">
        <authorList>
            <person name="Benchimol M."/>
            <person name="Almeida L.G."/>
            <person name="Vasconcelos A.T."/>
            <person name="Perreira-Neves A."/>
            <person name="Rosa I.A."/>
            <person name="Tasca T."/>
            <person name="Bogo M.R."/>
            <person name="de Souza W."/>
        </authorList>
    </citation>
    <scope>NUCLEOTIDE SEQUENCE [LARGE SCALE GENOMIC DNA]</scope>
    <source>
        <strain evidence="2">K</strain>
    </source>
</reference>
<evidence type="ECO:0000256" key="1">
    <source>
        <dbReference type="SAM" id="MobiDB-lite"/>
    </source>
</evidence>
<keyword evidence="3" id="KW-1185">Reference proteome</keyword>
<protein>
    <recommendedName>
        <fullName evidence="4">UBX domain-containing protein</fullName>
    </recommendedName>
</protein>
<dbReference type="GO" id="GO:0005634">
    <property type="term" value="C:nucleus"/>
    <property type="evidence" value="ECO:0007669"/>
    <property type="project" value="TreeGrafter"/>
</dbReference>
<evidence type="ECO:0000313" key="3">
    <source>
        <dbReference type="Proteomes" id="UP000179807"/>
    </source>
</evidence>
<dbReference type="AlphaFoldDB" id="A0A1J4JRY2"/>
<dbReference type="Proteomes" id="UP000179807">
    <property type="component" value="Unassembled WGS sequence"/>
</dbReference>
<dbReference type="RefSeq" id="XP_068353422.1">
    <property type="nucleotide sequence ID" value="XM_068508842.1"/>
</dbReference>
<dbReference type="PANTHER" id="PTHR23333">
    <property type="entry name" value="UBX DOMAIN CONTAINING PROTEIN"/>
    <property type="match status" value="1"/>
</dbReference>
<organism evidence="2 3">
    <name type="scientific">Tritrichomonas foetus</name>
    <dbReference type="NCBI Taxonomy" id="1144522"/>
    <lineage>
        <taxon>Eukaryota</taxon>
        <taxon>Metamonada</taxon>
        <taxon>Parabasalia</taxon>
        <taxon>Tritrichomonadida</taxon>
        <taxon>Tritrichomonadidae</taxon>
        <taxon>Tritrichomonas</taxon>
    </lineage>
</organism>
<dbReference type="SUPFAM" id="SSF54236">
    <property type="entry name" value="Ubiquitin-like"/>
    <property type="match status" value="1"/>
</dbReference>
<dbReference type="EMBL" id="MLAK01000961">
    <property type="protein sequence ID" value="OHT00286.1"/>
    <property type="molecule type" value="Genomic_DNA"/>
</dbReference>
<evidence type="ECO:0000313" key="2">
    <source>
        <dbReference type="EMBL" id="OHT00286.1"/>
    </source>
</evidence>
<dbReference type="GO" id="GO:0007030">
    <property type="term" value="P:Golgi organization"/>
    <property type="evidence" value="ECO:0007669"/>
    <property type="project" value="TreeGrafter"/>
</dbReference>
<name>A0A1J4JRY2_9EUKA</name>
<dbReference type="GO" id="GO:0043130">
    <property type="term" value="F:ubiquitin binding"/>
    <property type="evidence" value="ECO:0007669"/>
    <property type="project" value="TreeGrafter"/>
</dbReference>
<evidence type="ECO:0008006" key="4">
    <source>
        <dbReference type="Google" id="ProtNLM"/>
    </source>
</evidence>
<dbReference type="InterPro" id="IPR029071">
    <property type="entry name" value="Ubiquitin-like_domsf"/>
</dbReference>
<accession>A0A1J4JRY2</accession>
<dbReference type="Gene3D" id="3.10.20.90">
    <property type="entry name" value="Phosphatidylinositol 3-kinase Catalytic Subunit, Chain A, domain 1"/>
    <property type="match status" value="1"/>
</dbReference>
<dbReference type="GO" id="GO:0031468">
    <property type="term" value="P:nuclear membrane reassembly"/>
    <property type="evidence" value="ECO:0007669"/>
    <property type="project" value="TreeGrafter"/>
</dbReference>
<dbReference type="OrthoDB" id="25887at2759"/>
<dbReference type="GO" id="GO:0000045">
    <property type="term" value="P:autophagosome assembly"/>
    <property type="evidence" value="ECO:0007669"/>
    <property type="project" value="TreeGrafter"/>
</dbReference>
<gene>
    <name evidence="2" type="ORF">TRFO_33037</name>
</gene>
<dbReference type="VEuPathDB" id="TrichDB:TRFO_33037"/>
<dbReference type="PANTHER" id="PTHR23333:SF20">
    <property type="entry name" value="NSFL1 COFACTOR P47"/>
    <property type="match status" value="1"/>
</dbReference>
<dbReference type="GO" id="GO:0005829">
    <property type="term" value="C:cytosol"/>
    <property type="evidence" value="ECO:0007669"/>
    <property type="project" value="TreeGrafter"/>
</dbReference>
<sequence>MSDRIVGQFLAQSEMIRSKYLSANNNDVEKAAAAFHKDTESKKINTYYAGGSKSGVAVIAPGGEDGVLPDAPPKPAVNVFAGSGHTLGQAAPPPAQPQQGARTDYTTPGAPKTRVRFTFADNSNLMLSVNLAATIADLKTYVTENRPDAAGKPLTFLLTPMNTPLDDDTLTVEAGKLKMATIICNY</sequence>